<name>A0A197K9F2_9FUNG</name>
<feature type="compositionally biased region" description="Low complexity" evidence="1">
    <location>
        <begin position="76"/>
        <end position="98"/>
    </location>
</feature>
<keyword evidence="3" id="KW-1185">Reference proteome</keyword>
<feature type="region of interest" description="Disordered" evidence="1">
    <location>
        <begin position="1"/>
        <end position="119"/>
    </location>
</feature>
<feature type="region of interest" description="Disordered" evidence="1">
    <location>
        <begin position="186"/>
        <end position="210"/>
    </location>
</feature>
<feature type="compositionally biased region" description="Low complexity" evidence="1">
    <location>
        <begin position="192"/>
        <end position="210"/>
    </location>
</feature>
<feature type="compositionally biased region" description="Polar residues" evidence="1">
    <location>
        <begin position="99"/>
        <end position="114"/>
    </location>
</feature>
<evidence type="ECO:0000313" key="3">
    <source>
        <dbReference type="Proteomes" id="UP000078512"/>
    </source>
</evidence>
<feature type="compositionally biased region" description="Low complexity" evidence="1">
    <location>
        <begin position="50"/>
        <end position="64"/>
    </location>
</feature>
<dbReference type="AlphaFoldDB" id="A0A197K9F2"/>
<feature type="compositionally biased region" description="Polar residues" evidence="1">
    <location>
        <begin position="7"/>
        <end position="26"/>
    </location>
</feature>
<evidence type="ECO:0000313" key="2">
    <source>
        <dbReference type="EMBL" id="OAQ33813.1"/>
    </source>
</evidence>
<accession>A0A197K9F2</accession>
<dbReference type="Proteomes" id="UP000078512">
    <property type="component" value="Unassembled WGS sequence"/>
</dbReference>
<dbReference type="EMBL" id="KV442020">
    <property type="protein sequence ID" value="OAQ33813.1"/>
    <property type="molecule type" value="Genomic_DNA"/>
</dbReference>
<protein>
    <submittedName>
        <fullName evidence="2">Uncharacterized protein</fullName>
    </submittedName>
</protein>
<sequence length="210" mass="22337">MAPAPSTPSSTNATNEPSQDQTTQDNSQRRRPRFLRAITSPVSVNHGLKTTPTTSSTSSSSSSTLHASMDHTSPLSGSMAAASSASGNITFNAANNNATSSQDFASQEQLTRPSRPQLHPVQVDLQQNEGQLRSFSTSSVLPPFAVHPSNVPASQSRNSITETLKEHRWSKGLKLNWMSAFGSRTGTGLDGSLQTSSSISSSSRYSTVKR</sequence>
<reference evidence="2 3" key="1">
    <citation type="submission" date="2016-05" db="EMBL/GenBank/DDBJ databases">
        <title>Genome sequencing reveals origins of a unique bacterial endosymbiosis in the earliest lineages of terrestrial Fungi.</title>
        <authorList>
            <consortium name="DOE Joint Genome Institute"/>
            <person name="Uehling J."/>
            <person name="Gryganskyi A."/>
            <person name="Hameed K."/>
            <person name="Tschaplinski T."/>
            <person name="Misztal P."/>
            <person name="Wu S."/>
            <person name="Desiro A."/>
            <person name="Vande Pol N."/>
            <person name="Du Z.-Y."/>
            <person name="Zienkiewicz A."/>
            <person name="Zienkiewicz K."/>
            <person name="Morin E."/>
            <person name="Tisserant E."/>
            <person name="Splivallo R."/>
            <person name="Hainaut M."/>
            <person name="Henrissat B."/>
            <person name="Ohm R."/>
            <person name="Kuo A."/>
            <person name="Yan J."/>
            <person name="Lipzen A."/>
            <person name="Nolan M."/>
            <person name="Labutti K."/>
            <person name="Barry K."/>
            <person name="Goldstein A."/>
            <person name="Labbe J."/>
            <person name="Schadt C."/>
            <person name="Tuskan G."/>
            <person name="Grigoriev I."/>
            <person name="Martin F."/>
            <person name="Vilgalys R."/>
            <person name="Bonito G."/>
        </authorList>
    </citation>
    <scope>NUCLEOTIDE SEQUENCE [LARGE SCALE GENOMIC DNA]</scope>
    <source>
        <strain evidence="2 3">AG-77</strain>
    </source>
</reference>
<gene>
    <name evidence="2" type="ORF">K457DRAFT_15016</name>
</gene>
<proteinExistence type="predicted"/>
<organism evidence="2 3">
    <name type="scientific">Linnemannia elongata AG-77</name>
    <dbReference type="NCBI Taxonomy" id="1314771"/>
    <lineage>
        <taxon>Eukaryota</taxon>
        <taxon>Fungi</taxon>
        <taxon>Fungi incertae sedis</taxon>
        <taxon>Mucoromycota</taxon>
        <taxon>Mortierellomycotina</taxon>
        <taxon>Mortierellomycetes</taxon>
        <taxon>Mortierellales</taxon>
        <taxon>Mortierellaceae</taxon>
        <taxon>Linnemannia</taxon>
    </lineage>
</organism>
<dbReference type="OrthoDB" id="2431394at2759"/>
<evidence type="ECO:0000256" key="1">
    <source>
        <dbReference type="SAM" id="MobiDB-lite"/>
    </source>
</evidence>